<protein>
    <recommendedName>
        <fullName evidence="1">DUF7745 domain-containing protein</fullName>
    </recommendedName>
</protein>
<organism evidence="2 3">
    <name type="scientific">Mucuna pruriens</name>
    <name type="common">Velvet bean</name>
    <name type="synonym">Dolichos pruriens</name>
    <dbReference type="NCBI Taxonomy" id="157652"/>
    <lineage>
        <taxon>Eukaryota</taxon>
        <taxon>Viridiplantae</taxon>
        <taxon>Streptophyta</taxon>
        <taxon>Embryophyta</taxon>
        <taxon>Tracheophyta</taxon>
        <taxon>Spermatophyta</taxon>
        <taxon>Magnoliopsida</taxon>
        <taxon>eudicotyledons</taxon>
        <taxon>Gunneridae</taxon>
        <taxon>Pentapetalae</taxon>
        <taxon>rosids</taxon>
        <taxon>fabids</taxon>
        <taxon>Fabales</taxon>
        <taxon>Fabaceae</taxon>
        <taxon>Papilionoideae</taxon>
        <taxon>50 kb inversion clade</taxon>
        <taxon>NPAAA clade</taxon>
        <taxon>indigoferoid/millettioid clade</taxon>
        <taxon>Phaseoleae</taxon>
        <taxon>Mucuna</taxon>
    </lineage>
</organism>
<dbReference type="AlphaFoldDB" id="A0A371HY02"/>
<dbReference type="Proteomes" id="UP000257109">
    <property type="component" value="Unassembled WGS sequence"/>
</dbReference>
<keyword evidence="3" id="KW-1185">Reference proteome</keyword>
<proteinExistence type="predicted"/>
<gene>
    <name evidence="2" type="ORF">CR513_08206</name>
</gene>
<name>A0A371HY02_MUCPR</name>
<comment type="caution">
    <text evidence="2">The sequence shown here is derived from an EMBL/GenBank/DDBJ whole genome shotgun (WGS) entry which is preliminary data.</text>
</comment>
<feature type="non-terminal residue" evidence="2">
    <location>
        <position position="1"/>
    </location>
</feature>
<accession>A0A371HY02</accession>
<dbReference type="EMBL" id="QJKJ01001425">
    <property type="protein sequence ID" value="RDY07649.1"/>
    <property type="molecule type" value="Genomic_DNA"/>
</dbReference>
<reference evidence="2" key="1">
    <citation type="submission" date="2018-05" db="EMBL/GenBank/DDBJ databases">
        <title>Draft genome of Mucuna pruriens seed.</title>
        <authorList>
            <person name="Nnadi N.E."/>
            <person name="Vos R."/>
            <person name="Hasami M.H."/>
            <person name="Devisetty U.K."/>
            <person name="Aguiy J.C."/>
        </authorList>
    </citation>
    <scope>NUCLEOTIDE SEQUENCE [LARGE SCALE GENOMIC DNA]</scope>
    <source>
        <strain evidence="2">JCA_2017</strain>
    </source>
</reference>
<dbReference type="Pfam" id="PF24924">
    <property type="entry name" value="DUF7745"/>
    <property type="match status" value="1"/>
</dbReference>
<evidence type="ECO:0000313" key="3">
    <source>
        <dbReference type="Proteomes" id="UP000257109"/>
    </source>
</evidence>
<feature type="domain" description="DUF7745" evidence="1">
    <location>
        <begin position="1"/>
        <end position="59"/>
    </location>
</feature>
<evidence type="ECO:0000313" key="2">
    <source>
        <dbReference type="EMBL" id="RDY07649.1"/>
    </source>
</evidence>
<dbReference type="InterPro" id="IPR056647">
    <property type="entry name" value="DUF7745"/>
</dbReference>
<sequence>MGTQGDINYNLELVPRQAGYPMILPPFEEATTPLVIYDMGAQSGEYFKKIKHAWKSIDMTRDPEAIGLHLATKHGSEARSDKLGCLPTIFEAILAFEIQEALKAEELEGTLVLKRKLEVALAAQVSTQEEADWEQQLKKRQTKEPE</sequence>
<evidence type="ECO:0000259" key="1">
    <source>
        <dbReference type="Pfam" id="PF24924"/>
    </source>
</evidence>